<dbReference type="Proteomes" id="UP000633943">
    <property type="component" value="Unassembled WGS sequence"/>
</dbReference>
<organism evidence="2 3">
    <name type="scientific">Aromatoleum bremense</name>
    <dbReference type="NCBI Taxonomy" id="76115"/>
    <lineage>
        <taxon>Bacteria</taxon>
        <taxon>Pseudomonadati</taxon>
        <taxon>Pseudomonadota</taxon>
        <taxon>Betaproteobacteria</taxon>
        <taxon>Rhodocyclales</taxon>
        <taxon>Rhodocyclaceae</taxon>
        <taxon>Aromatoleum</taxon>
    </lineage>
</organism>
<comment type="caution">
    <text evidence="2">The sequence shown here is derived from an EMBL/GenBank/DDBJ whole genome shotgun (WGS) entry which is preliminary data.</text>
</comment>
<dbReference type="Pfam" id="PF11306">
    <property type="entry name" value="DUF3108"/>
    <property type="match status" value="1"/>
</dbReference>
<protein>
    <submittedName>
        <fullName evidence="2">DUF3108 domain-containing protein</fullName>
    </submittedName>
</protein>
<gene>
    <name evidence="2" type="ORF">GPA24_17420</name>
</gene>
<accession>A0ABX1NZS5</accession>
<dbReference type="EMBL" id="WTVP01000068">
    <property type="protein sequence ID" value="NMG17283.1"/>
    <property type="molecule type" value="Genomic_DNA"/>
</dbReference>
<name>A0ABX1NZS5_9RHOO</name>
<proteinExistence type="predicted"/>
<reference evidence="2 3" key="1">
    <citation type="submission" date="2019-12" db="EMBL/GenBank/DDBJ databases">
        <title>Comparative genomics gives insights into the taxonomy of the Azoarcus-Aromatoleum group and reveals separate origins of nif in the plant-associated Azoarcus and non-plant-associated Aromatoleum sub-groups.</title>
        <authorList>
            <person name="Lafos M."/>
            <person name="Maluk M."/>
            <person name="Batista M."/>
            <person name="Junghare M."/>
            <person name="Carmona M."/>
            <person name="Faoro H."/>
            <person name="Cruz L.M."/>
            <person name="Battistoni F."/>
            <person name="De Souza E."/>
            <person name="Pedrosa F."/>
            <person name="Chen W.-M."/>
            <person name="Poole P.S."/>
            <person name="Dixon R.A."/>
            <person name="James E.K."/>
        </authorList>
    </citation>
    <scope>NUCLEOTIDE SEQUENCE [LARGE SCALE GENOMIC DNA]</scope>
    <source>
        <strain evidence="2 3">PbN1</strain>
    </source>
</reference>
<feature type="signal peptide" evidence="1">
    <location>
        <begin position="1"/>
        <end position="18"/>
    </location>
</feature>
<sequence length="319" mass="34239">MIAAIGVPLWVHAALAGAADSLVAPTQPAVRLQLVAAPSAPAPRQLAAAPQADPRKPGVAAWPAQGSIRYRVMYGEGGFEVGEALHDWTHDDKRYRMTVSLKTTGVMDLLRSLQYEQRSEGRIGPKGLVPEHFRVEQSSKKPETAEFDWNTGQVTMRRGSRTRIAPVERGDQDLLSLWHQIGMTDAAALPDELKVVSGKSATPSVLERVGAERLVLPIGGLDTQRLRARALSGKLSIDVWLAREYGTLPVRIRITDDKGDVLDQQAVEVRLAPAGKAAAKLVDTGDGKGASPGPVGARAAAQEKIELRADDRAAASNHE</sequence>
<keyword evidence="1" id="KW-0732">Signal</keyword>
<feature type="chain" id="PRO_5045971693" evidence="1">
    <location>
        <begin position="19"/>
        <end position="319"/>
    </location>
</feature>
<evidence type="ECO:0000313" key="2">
    <source>
        <dbReference type="EMBL" id="NMG17283.1"/>
    </source>
</evidence>
<dbReference type="InterPro" id="IPR021457">
    <property type="entry name" value="DUF3108"/>
</dbReference>
<evidence type="ECO:0000313" key="3">
    <source>
        <dbReference type="Proteomes" id="UP000633943"/>
    </source>
</evidence>
<keyword evidence="3" id="KW-1185">Reference proteome</keyword>
<evidence type="ECO:0000256" key="1">
    <source>
        <dbReference type="SAM" id="SignalP"/>
    </source>
</evidence>